<dbReference type="Proteomes" id="UP000246145">
    <property type="component" value="Unassembled WGS sequence"/>
</dbReference>
<name>A0A2U1CMI5_9BURK</name>
<organism evidence="2 3">
    <name type="scientific">Pusillimonas noertemannii</name>
    <dbReference type="NCBI Taxonomy" id="305977"/>
    <lineage>
        <taxon>Bacteria</taxon>
        <taxon>Pseudomonadati</taxon>
        <taxon>Pseudomonadota</taxon>
        <taxon>Betaproteobacteria</taxon>
        <taxon>Burkholderiales</taxon>
        <taxon>Alcaligenaceae</taxon>
        <taxon>Pusillimonas</taxon>
    </lineage>
</organism>
<keyword evidence="3" id="KW-1185">Reference proteome</keyword>
<gene>
    <name evidence="2" type="ORF">C7440_1729</name>
</gene>
<feature type="region of interest" description="Disordered" evidence="1">
    <location>
        <begin position="65"/>
        <end position="88"/>
    </location>
</feature>
<evidence type="ECO:0000313" key="2">
    <source>
        <dbReference type="EMBL" id="PVY62236.1"/>
    </source>
</evidence>
<dbReference type="EMBL" id="QEKO01000002">
    <property type="protein sequence ID" value="PVY62236.1"/>
    <property type="molecule type" value="Genomic_DNA"/>
</dbReference>
<evidence type="ECO:0000313" key="3">
    <source>
        <dbReference type="Proteomes" id="UP000246145"/>
    </source>
</evidence>
<dbReference type="OrthoDB" id="8965566at2"/>
<dbReference type="RefSeq" id="WP_116518222.1">
    <property type="nucleotide sequence ID" value="NZ_JACCEX010000002.1"/>
</dbReference>
<protein>
    <submittedName>
        <fullName evidence="2">Uncharacterized protein</fullName>
    </submittedName>
</protein>
<reference evidence="2 3" key="1">
    <citation type="submission" date="2018-04" db="EMBL/GenBank/DDBJ databases">
        <title>Genomic Encyclopedia of Type Strains, Phase IV (KMG-IV): sequencing the most valuable type-strain genomes for metagenomic binning, comparative biology and taxonomic classification.</title>
        <authorList>
            <person name="Goeker M."/>
        </authorList>
    </citation>
    <scope>NUCLEOTIDE SEQUENCE [LARGE SCALE GENOMIC DNA]</scope>
    <source>
        <strain evidence="2 3">DSM 10065</strain>
    </source>
</reference>
<evidence type="ECO:0000256" key="1">
    <source>
        <dbReference type="SAM" id="MobiDB-lite"/>
    </source>
</evidence>
<accession>A0A2U1CMI5</accession>
<sequence length="141" mass="15729">MKNNPQTLHVMRSDADAMNARTEVVLAAVDGAIAFGRLNVNQPPSGTHWLARFWNMGRKLAELEGEKQPPAEECAATGQGCSTGPHGPNGEEQCRYCGEESDAEAACREAYDNTYHKVPAEISYDRWRYVWMKARESLARK</sequence>
<dbReference type="AlphaFoldDB" id="A0A2U1CMI5"/>
<comment type="caution">
    <text evidence="2">The sequence shown here is derived from an EMBL/GenBank/DDBJ whole genome shotgun (WGS) entry which is preliminary data.</text>
</comment>
<proteinExistence type="predicted"/>